<dbReference type="RefSeq" id="WP_019618814.1">
    <property type="nucleotide sequence ID" value="NZ_JBHUNE010000009.1"/>
</dbReference>
<gene>
    <name evidence="6" type="ORF">ACFSW7_13025</name>
</gene>
<keyword evidence="4" id="KW-0560">Oxidoreductase</keyword>
<accession>A0ABW5V0R8</accession>
<comment type="cofactor">
    <cofactor evidence="1">
        <name>FAD</name>
        <dbReference type="ChEBI" id="CHEBI:57692"/>
    </cofactor>
</comment>
<proteinExistence type="predicted"/>
<dbReference type="PANTHER" id="PTHR10961">
    <property type="entry name" value="PEROXISOMAL SARCOSINE OXIDASE"/>
    <property type="match status" value="1"/>
</dbReference>
<dbReference type="PANTHER" id="PTHR10961:SF7">
    <property type="entry name" value="FAD DEPENDENT OXIDOREDUCTASE DOMAIN-CONTAINING PROTEIN"/>
    <property type="match status" value="1"/>
</dbReference>
<evidence type="ECO:0000313" key="7">
    <source>
        <dbReference type="Proteomes" id="UP001597492"/>
    </source>
</evidence>
<protein>
    <submittedName>
        <fullName evidence="6">FAD-dependent oxidoreductase</fullName>
    </submittedName>
</protein>
<dbReference type="SUPFAM" id="SSF54373">
    <property type="entry name" value="FAD-linked reductases, C-terminal domain"/>
    <property type="match status" value="1"/>
</dbReference>
<dbReference type="Gene3D" id="3.50.50.60">
    <property type="entry name" value="FAD/NAD(P)-binding domain"/>
    <property type="match status" value="1"/>
</dbReference>
<dbReference type="SUPFAM" id="SSF51905">
    <property type="entry name" value="FAD/NAD(P)-binding domain"/>
    <property type="match status" value="1"/>
</dbReference>
<dbReference type="Pfam" id="PF01266">
    <property type="entry name" value="DAO"/>
    <property type="match status" value="1"/>
</dbReference>
<feature type="domain" description="FAD dependent oxidoreductase" evidence="5">
    <location>
        <begin position="2"/>
        <end position="357"/>
    </location>
</feature>
<dbReference type="Proteomes" id="UP001597492">
    <property type="component" value="Unassembled WGS sequence"/>
</dbReference>
<evidence type="ECO:0000256" key="3">
    <source>
        <dbReference type="ARBA" id="ARBA00022827"/>
    </source>
</evidence>
<dbReference type="InterPro" id="IPR006076">
    <property type="entry name" value="FAD-dep_OxRdtase"/>
</dbReference>
<dbReference type="InterPro" id="IPR045170">
    <property type="entry name" value="MTOX"/>
</dbReference>
<comment type="caution">
    <text evidence="6">The sequence shown here is derived from an EMBL/GenBank/DDBJ whole genome shotgun (WGS) entry which is preliminary data.</text>
</comment>
<keyword evidence="2" id="KW-0285">Flavoprotein</keyword>
<dbReference type="EMBL" id="JBHUNE010000009">
    <property type="protein sequence ID" value="MFD2759300.1"/>
    <property type="molecule type" value="Genomic_DNA"/>
</dbReference>
<evidence type="ECO:0000256" key="1">
    <source>
        <dbReference type="ARBA" id="ARBA00001974"/>
    </source>
</evidence>
<keyword evidence="7" id="KW-1185">Reference proteome</keyword>
<dbReference type="InterPro" id="IPR036188">
    <property type="entry name" value="FAD/NAD-bd_sf"/>
</dbReference>
<evidence type="ECO:0000256" key="2">
    <source>
        <dbReference type="ARBA" id="ARBA00022630"/>
    </source>
</evidence>
<reference evidence="7" key="1">
    <citation type="journal article" date="2019" name="Int. J. Syst. Evol. Microbiol.">
        <title>The Global Catalogue of Microorganisms (GCM) 10K type strain sequencing project: providing services to taxonomists for standard genome sequencing and annotation.</title>
        <authorList>
            <consortium name="The Broad Institute Genomics Platform"/>
            <consortium name="The Broad Institute Genome Sequencing Center for Infectious Disease"/>
            <person name="Wu L."/>
            <person name="Ma J."/>
        </authorList>
    </citation>
    <scope>NUCLEOTIDE SEQUENCE [LARGE SCALE GENOMIC DNA]</scope>
    <source>
        <strain evidence="7">TISTR 1514</strain>
    </source>
</reference>
<organism evidence="6 7">
    <name type="scientific">Gulosibacter faecalis</name>
    <dbReference type="NCBI Taxonomy" id="272240"/>
    <lineage>
        <taxon>Bacteria</taxon>
        <taxon>Bacillati</taxon>
        <taxon>Actinomycetota</taxon>
        <taxon>Actinomycetes</taxon>
        <taxon>Micrococcales</taxon>
        <taxon>Microbacteriaceae</taxon>
        <taxon>Gulosibacter</taxon>
    </lineage>
</organism>
<evidence type="ECO:0000256" key="4">
    <source>
        <dbReference type="ARBA" id="ARBA00023002"/>
    </source>
</evidence>
<evidence type="ECO:0000259" key="5">
    <source>
        <dbReference type="Pfam" id="PF01266"/>
    </source>
</evidence>
<dbReference type="Gene3D" id="3.30.9.10">
    <property type="entry name" value="D-Amino Acid Oxidase, subunit A, domain 2"/>
    <property type="match status" value="1"/>
</dbReference>
<name>A0ABW5V0R8_9MICO</name>
<keyword evidence="3" id="KW-0274">FAD</keyword>
<evidence type="ECO:0000313" key="6">
    <source>
        <dbReference type="EMBL" id="MFD2759300.1"/>
    </source>
</evidence>
<sequence length="400" mass="43167">MKIAVIGLGAVGSQTLWQLSQRPGIEAYGFESGYIGHPFAGAGGEGRLYRNLELTTESYMPFVRESARGWRQLEAASDTTLIARQGVLLIGDRDDAQIQHATRMAADWRIPIAQYEGAELRACFPQFTFRDGQVGVVDTGAGVISPEKAVMTAVSQAAAHGATVHEFAPVASLRETGESVELTLASGETATFDRVVVACGGWTTKLVPELRDWIVTRRLTSAWFIGRDDGYLDGLPPFMQVAPGYCYGIPSEGGKSVKLGLGFNDHLPTGDPDTLPRHLEYDDAHDQRNRFAWILRDLLPGLRENPVRMATYVESYTRSMHEYLALAPDHTNTIVLGGFSGHGFKIAPALGQIGADLATSGETPFDLDFLVSAPPVFNITDVATGTTTHNSVVESAGGPK</sequence>